<comment type="caution">
    <text evidence="2">The sequence shown here is derived from an EMBL/GenBank/DDBJ whole genome shotgun (WGS) entry which is preliminary data.</text>
</comment>
<dbReference type="AlphaFoldDB" id="A0AAN6S506"/>
<reference evidence="3" key="1">
    <citation type="journal article" date="2023" name="Mol. Phylogenet. Evol.">
        <title>Genome-scale phylogeny and comparative genomics of the fungal order Sordariales.</title>
        <authorList>
            <person name="Hensen N."/>
            <person name="Bonometti L."/>
            <person name="Westerberg I."/>
            <person name="Brannstrom I.O."/>
            <person name="Guillou S."/>
            <person name="Cros-Aarteil S."/>
            <person name="Calhoun S."/>
            <person name="Haridas S."/>
            <person name="Kuo A."/>
            <person name="Mondo S."/>
            <person name="Pangilinan J."/>
            <person name="Riley R."/>
            <person name="LaButti K."/>
            <person name="Andreopoulos B."/>
            <person name="Lipzen A."/>
            <person name="Chen C."/>
            <person name="Yan M."/>
            <person name="Daum C."/>
            <person name="Ng V."/>
            <person name="Clum A."/>
            <person name="Steindorff A."/>
            <person name="Ohm R.A."/>
            <person name="Martin F."/>
            <person name="Silar P."/>
            <person name="Natvig D.O."/>
            <person name="Lalanne C."/>
            <person name="Gautier V."/>
            <person name="Ament-Velasquez S.L."/>
            <person name="Kruys A."/>
            <person name="Hutchinson M.I."/>
            <person name="Powell A.J."/>
            <person name="Barry K."/>
            <person name="Miller A.N."/>
            <person name="Grigoriev I.V."/>
            <person name="Debuchy R."/>
            <person name="Gladieux P."/>
            <person name="Hiltunen Thoren M."/>
            <person name="Johannesson H."/>
        </authorList>
    </citation>
    <scope>NUCLEOTIDE SEQUENCE [LARGE SCALE GENOMIC DNA]</scope>
    <source>
        <strain evidence="3">CBS 340.73</strain>
    </source>
</reference>
<protein>
    <submittedName>
        <fullName evidence="2">Uncharacterized protein</fullName>
    </submittedName>
</protein>
<evidence type="ECO:0000256" key="1">
    <source>
        <dbReference type="SAM" id="MobiDB-lite"/>
    </source>
</evidence>
<feature type="compositionally biased region" description="Acidic residues" evidence="1">
    <location>
        <begin position="31"/>
        <end position="44"/>
    </location>
</feature>
<keyword evidence="3" id="KW-1185">Reference proteome</keyword>
<accession>A0AAN6S506</accession>
<evidence type="ECO:0000313" key="2">
    <source>
        <dbReference type="EMBL" id="KAK3940248.1"/>
    </source>
</evidence>
<gene>
    <name evidence="2" type="ORF">QBC46DRAFT_385980</name>
</gene>
<evidence type="ECO:0000313" key="3">
    <source>
        <dbReference type="Proteomes" id="UP001303473"/>
    </source>
</evidence>
<proteinExistence type="predicted"/>
<name>A0AAN6S506_9PEZI</name>
<sequence>MEQSAHDTTPRHERDEAVNTMAPDTHSGDTTDADEFDAPDLENASDEHLPSSKRRLETPGSSSSLENLPAELRDQLLLNAPDLPTLRSLIHASPVMHAQYRSNRNRLLRACLGRELDGFFVDAYACLMSRVRALGPVRTDEKITVFLDAYRWWLSGSSPLADLDSVDPGYVRWLTAYHLSVARPLARRYSTWALANLVQATSSSADQEAAETAVAAGDQDMTLSRSEEIRIFRALYRYETYCHLFGRNQGKRQGGFRHHEINEIFFCLFEPWEAEAVGCIDLFVRQRYEDIFDEVKGDLHPTNPRFRLANGTFNPEGSFDLDGERNDYMDGTVSRGLKMTVRLLAIDDHGTLVDKMQRCLTHHHSLDAPMRKALGSVAQSDRREMSVNARDEAERRRDPIAFTGDAVPPDGPPLAWVLLWNRTYANIYGEYVPGTVKQWGYVMWDERRWTELGAKGLVSKQWEIAPELIEEIENDYDWRPSRC</sequence>
<dbReference type="EMBL" id="MU853799">
    <property type="protein sequence ID" value="KAK3940248.1"/>
    <property type="molecule type" value="Genomic_DNA"/>
</dbReference>
<dbReference type="Proteomes" id="UP001303473">
    <property type="component" value="Unassembled WGS sequence"/>
</dbReference>
<feature type="compositionally biased region" description="Basic and acidic residues" evidence="1">
    <location>
        <begin position="45"/>
        <end position="57"/>
    </location>
</feature>
<organism evidence="2 3">
    <name type="scientific">Diplogelasinospora grovesii</name>
    <dbReference type="NCBI Taxonomy" id="303347"/>
    <lineage>
        <taxon>Eukaryota</taxon>
        <taxon>Fungi</taxon>
        <taxon>Dikarya</taxon>
        <taxon>Ascomycota</taxon>
        <taxon>Pezizomycotina</taxon>
        <taxon>Sordariomycetes</taxon>
        <taxon>Sordariomycetidae</taxon>
        <taxon>Sordariales</taxon>
        <taxon>Diplogelasinosporaceae</taxon>
        <taxon>Diplogelasinospora</taxon>
    </lineage>
</organism>
<feature type="compositionally biased region" description="Basic and acidic residues" evidence="1">
    <location>
        <begin position="1"/>
        <end position="17"/>
    </location>
</feature>
<feature type="region of interest" description="Disordered" evidence="1">
    <location>
        <begin position="1"/>
        <end position="66"/>
    </location>
</feature>